<comment type="caution">
    <text evidence="3">Lacks conserved residue(s) required for the propagation of feature annotation.</text>
</comment>
<dbReference type="SMART" id="SM00129">
    <property type="entry name" value="KISc"/>
    <property type="match status" value="1"/>
</dbReference>
<dbReference type="PROSITE" id="PS50067">
    <property type="entry name" value="KINESIN_MOTOR_2"/>
    <property type="match status" value="1"/>
</dbReference>
<evidence type="ECO:0000259" key="5">
    <source>
        <dbReference type="PROSITE" id="PS50067"/>
    </source>
</evidence>
<accession>A0A9P5PR55</accession>
<dbReference type="GO" id="GO:0008017">
    <property type="term" value="F:microtubule binding"/>
    <property type="evidence" value="ECO:0007669"/>
    <property type="project" value="InterPro"/>
</dbReference>
<dbReference type="GO" id="GO:0005524">
    <property type="term" value="F:ATP binding"/>
    <property type="evidence" value="ECO:0007669"/>
    <property type="project" value="InterPro"/>
</dbReference>
<comment type="caution">
    <text evidence="6">The sequence shown here is derived from an EMBL/GenBank/DDBJ whole genome shotgun (WGS) entry which is preliminary data.</text>
</comment>
<feature type="domain" description="Kinesin motor" evidence="5">
    <location>
        <begin position="1"/>
        <end position="149"/>
    </location>
</feature>
<dbReference type="InterPro" id="IPR036961">
    <property type="entry name" value="Kinesin_motor_dom_sf"/>
</dbReference>
<protein>
    <submittedName>
        <fullName evidence="6">Kinesin motor domain-containing protein</fullName>
    </submittedName>
</protein>
<evidence type="ECO:0000256" key="4">
    <source>
        <dbReference type="SAM" id="Coils"/>
    </source>
</evidence>
<keyword evidence="2" id="KW-0505">Motor protein</keyword>
<dbReference type="GO" id="GO:0007018">
    <property type="term" value="P:microtubule-based movement"/>
    <property type="evidence" value="ECO:0007669"/>
    <property type="project" value="InterPro"/>
</dbReference>
<dbReference type="Pfam" id="PF00225">
    <property type="entry name" value="Kinesin"/>
    <property type="match status" value="1"/>
</dbReference>
<dbReference type="Proteomes" id="UP000772434">
    <property type="component" value="Unassembled WGS sequence"/>
</dbReference>
<dbReference type="PANTHER" id="PTHR47968">
    <property type="entry name" value="CENTROMERE PROTEIN E"/>
    <property type="match status" value="1"/>
</dbReference>
<dbReference type="GO" id="GO:0003777">
    <property type="term" value="F:microtubule motor activity"/>
    <property type="evidence" value="ECO:0007669"/>
    <property type="project" value="InterPro"/>
</dbReference>
<dbReference type="EMBL" id="JADNRY010000078">
    <property type="protein sequence ID" value="KAF9067047.1"/>
    <property type="molecule type" value="Genomic_DNA"/>
</dbReference>
<dbReference type="AlphaFoldDB" id="A0A9P5PR55"/>
<name>A0A9P5PR55_9AGAR</name>
<evidence type="ECO:0000256" key="3">
    <source>
        <dbReference type="PROSITE-ProRule" id="PRU00283"/>
    </source>
</evidence>
<dbReference type="PANTHER" id="PTHR47968:SF75">
    <property type="entry name" value="CENTROMERE-ASSOCIATED PROTEIN E"/>
    <property type="match status" value="1"/>
</dbReference>
<keyword evidence="7" id="KW-1185">Reference proteome</keyword>
<dbReference type="SUPFAM" id="SSF52540">
    <property type="entry name" value="P-loop containing nucleoside triphosphate hydrolases"/>
    <property type="match status" value="1"/>
</dbReference>
<dbReference type="InterPro" id="IPR027640">
    <property type="entry name" value="Kinesin-like_fam"/>
</dbReference>
<proteinExistence type="inferred from homology"/>
<dbReference type="InterPro" id="IPR001752">
    <property type="entry name" value="Kinesin_motor_dom"/>
</dbReference>
<reference evidence="6" key="1">
    <citation type="submission" date="2020-11" db="EMBL/GenBank/DDBJ databases">
        <authorList>
            <consortium name="DOE Joint Genome Institute"/>
            <person name="Ahrendt S."/>
            <person name="Riley R."/>
            <person name="Andreopoulos W."/>
            <person name="Labutti K."/>
            <person name="Pangilinan J."/>
            <person name="Ruiz-Duenas F.J."/>
            <person name="Barrasa J.M."/>
            <person name="Sanchez-Garcia M."/>
            <person name="Camarero S."/>
            <person name="Miyauchi S."/>
            <person name="Serrano A."/>
            <person name="Linde D."/>
            <person name="Babiker R."/>
            <person name="Drula E."/>
            <person name="Ayuso-Fernandez I."/>
            <person name="Pacheco R."/>
            <person name="Padilla G."/>
            <person name="Ferreira P."/>
            <person name="Barriuso J."/>
            <person name="Kellner H."/>
            <person name="Castanera R."/>
            <person name="Alfaro M."/>
            <person name="Ramirez L."/>
            <person name="Pisabarro A.G."/>
            <person name="Kuo A."/>
            <person name="Tritt A."/>
            <person name="Lipzen A."/>
            <person name="He G."/>
            <person name="Yan M."/>
            <person name="Ng V."/>
            <person name="Cullen D."/>
            <person name="Martin F."/>
            <person name="Rosso M.-N."/>
            <person name="Henrissat B."/>
            <person name="Hibbett D."/>
            <person name="Martinez A.T."/>
            <person name="Grigoriev I.V."/>
        </authorList>
    </citation>
    <scope>NUCLEOTIDE SEQUENCE</scope>
    <source>
        <strain evidence="6">AH 40177</strain>
    </source>
</reference>
<gene>
    <name evidence="6" type="ORF">BDP27DRAFT_1365157</name>
</gene>
<dbReference type="OrthoDB" id="3176171at2759"/>
<keyword evidence="1 4" id="KW-0175">Coiled coil</keyword>
<comment type="similarity">
    <text evidence="3">Belongs to the TRAFAC class myosin-kinesin ATPase superfamily. Kinesin family.</text>
</comment>
<dbReference type="Gene3D" id="3.40.850.10">
    <property type="entry name" value="Kinesin motor domain"/>
    <property type="match status" value="1"/>
</dbReference>
<evidence type="ECO:0000256" key="2">
    <source>
        <dbReference type="ARBA" id="ARBA00023175"/>
    </source>
</evidence>
<sequence>MSFFHPDFHLLFDTISNATPREYQLRFHLLREEVVTSIRAVKDVLKRGEGHQRTACADWNERSSSRSHSVFRLVIESRGRIPPLQLTPSGRQTPGLDGPKLQLRDGRSVQTSALSLIDLAGSEKATSDKERTLEGKYINTSLLTLGTVIGTSVGAVTTRLKRKSVRLTAVKKDVVDADALIERYRKEIEDLRRRLEEKENLLVSNSSLSNGNSDSAKDDIPAFVVVKNDTGARGRTASWGCPRMSAQEKADENRVMQDLQSEIQQLTKLILTSQTVGDSASDEGAESRLVSPVKVDFKASPYQLQQELLSARVQLSSQATQILETALETVQTQTSQTSPFPSSERWCVQCER</sequence>
<evidence type="ECO:0000313" key="6">
    <source>
        <dbReference type="EMBL" id="KAF9067047.1"/>
    </source>
</evidence>
<evidence type="ECO:0000313" key="7">
    <source>
        <dbReference type="Proteomes" id="UP000772434"/>
    </source>
</evidence>
<organism evidence="6 7">
    <name type="scientific">Rhodocollybia butyracea</name>
    <dbReference type="NCBI Taxonomy" id="206335"/>
    <lineage>
        <taxon>Eukaryota</taxon>
        <taxon>Fungi</taxon>
        <taxon>Dikarya</taxon>
        <taxon>Basidiomycota</taxon>
        <taxon>Agaricomycotina</taxon>
        <taxon>Agaricomycetes</taxon>
        <taxon>Agaricomycetidae</taxon>
        <taxon>Agaricales</taxon>
        <taxon>Marasmiineae</taxon>
        <taxon>Omphalotaceae</taxon>
        <taxon>Rhodocollybia</taxon>
    </lineage>
</organism>
<dbReference type="InterPro" id="IPR027417">
    <property type="entry name" value="P-loop_NTPase"/>
</dbReference>
<feature type="coiled-coil region" evidence="4">
    <location>
        <begin position="174"/>
        <end position="208"/>
    </location>
</feature>
<evidence type="ECO:0000256" key="1">
    <source>
        <dbReference type="ARBA" id="ARBA00023054"/>
    </source>
</evidence>